<dbReference type="PANTHER" id="PTHR33206">
    <property type="entry name" value="PROTEIN CBG10425"/>
    <property type="match status" value="1"/>
</dbReference>
<feature type="region of interest" description="Disordered" evidence="10">
    <location>
        <begin position="34"/>
        <end position="65"/>
    </location>
</feature>
<evidence type="ECO:0000256" key="8">
    <source>
        <dbReference type="ARBA" id="ARBA00049244"/>
    </source>
</evidence>
<dbReference type="PROSITE" id="PS50157">
    <property type="entry name" value="ZINC_FINGER_C2H2_2"/>
    <property type="match status" value="3"/>
</dbReference>
<keyword evidence="9" id="KW-0863">Zinc-finger</keyword>
<evidence type="ECO:0000256" key="1">
    <source>
        <dbReference type="ARBA" id="ARBA00005755"/>
    </source>
</evidence>
<dbReference type="GO" id="GO:0008270">
    <property type="term" value="F:zinc ion binding"/>
    <property type="evidence" value="ECO:0007669"/>
    <property type="project" value="UniProtKB-KW"/>
</dbReference>
<dbReference type="SUPFAM" id="SSF56672">
    <property type="entry name" value="DNA/RNA polymerases"/>
    <property type="match status" value="1"/>
</dbReference>
<reference evidence="12" key="1">
    <citation type="submission" date="2021-10" db="EMBL/GenBank/DDBJ databases">
        <title>Tropical sea cucumber genome reveals ecological adaptation and Cuvierian tubules defense mechanism.</title>
        <authorList>
            <person name="Chen T."/>
        </authorList>
    </citation>
    <scope>NUCLEOTIDE SEQUENCE</scope>
    <source>
        <strain evidence="12">Nanhai2018</strain>
        <tissue evidence="12">Muscle</tissue>
    </source>
</reference>
<evidence type="ECO:0000256" key="6">
    <source>
        <dbReference type="ARBA" id="ARBA00022932"/>
    </source>
</evidence>
<dbReference type="InterPro" id="IPR036236">
    <property type="entry name" value="Znf_C2H2_sf"/>
</dbReference>
<feature type="region of interest" description="Disordered" evidence="10">
    <location>
        <begin position="714"/>
        <end position="733"/>
    </location>
</feature>
<feature type="compositionally biased region" description="Acidic residues" evidence="10">
    <location>
        <begin position="716"/>
        <end position="732"/>
    </location>
</feature>
<keyword evidence="7" id="KW-0238">DNA-binding</keyword>
<keyword evidence="4" id="KW-0548">Nucleotidyltransferase</keyword>
<comment type="caution">
    <text evidence="12">The sequence shown here is derived from an EMBL/GenBank/DDBJ whole genome shotgun (WGS) entry which is preliminary data.</text>
</comment>
<comment type="catalytic activity">
    <reaction evidence="8">
        <text>DNA(n) + a 2'-deoxyribonucleoside 5'-triphosphate = DNA(n+1) + diphosphate</text>
        <dbReference type="Rhea" id="RHEA:22508"/>
        <dbReference type="Rhea" id="RHEA-COMP:17339"/>
        <dbReference type="Rhea" id="RHEA-COMP:17340"/>
        <dbReference type="ChEBI" id="CHEBI:33019"/>
        <dbReference type="ChEBI" id="CHEBI:61560"/>
        <dbReference type="ChEBI" id="CHEBI:173112"/>
        <dbReference type="EC" id="2.7.7.7"/>
    </reaction>
</comment>
<dbReference type="InterPro" id="IPR004868">
    <property type="entry name" value="DNA-dir_DNA_pol_B_mt/vir"/>
</dbReference>
<feature type="domain" description="C2H2-type" evidence="11">
    <location>
        <begin position="556"/>
        <end position="586"/>
    </location>
</feature>
<evidence type="ECO:0000256" key="3">
    <source>
        <dbReference type="ARBA" id="ARBA00022679"/>
    </source>
</evidence>
<dbReference type="EC" id="2.7.7.7" evidence="2"/>
<keyword evidence="9" id="KW-0479">Metal-binding</keyword>
<dbReference type="Proteomes" id="UP001152320">
    <property type="component" value="Unassembled WGS sequence"/>
</dbReference>
<feature type="domain" description="C2H2-type" evidence="11">
    <location>
        <begin position="146"/>
        <end position="164"/>
    </location>
</feature>
<dbReference type="GO" id="GO:0003677">
    <property type="term" value="F:DNA binding"/>
    <property type="evidence" value="ECO:0007669"/>
    <property type="project" value="UniProtKB-KW"/>
</dbReference>
<evidence type="ECO:0000256" key="5">
    <source>
        <dbReference type="ARBA" id="ARBA00022705"/>
    </source>
</evidence>
<keyword evidence="6" id="KW-0239">DNA-directed DNA polymerase</keyword>
<keyword evidence="5" id="KW-0235">DNA replication</keyword>
<evidence type="ECO:0000259" key="11">
    <source>
        <dbReference type="PROSITE" id="PS50157"/>
    </source>
</evidence>
<accession>A0A9Q0YDD7</accession>
<dbReference type="SUPFAM" id="SSF57667">
    <property type="entry name" value="beta-beta-alpha zinc fingers"/>
    <property type="match status" value="1"/>
</dbReference>
<name>A0A9Q0YDD7_HOLLE</name>
<feature type="compositionally biased region" description="Polar residues" evidence="10">
    <location>
        <begin position="191"/>
        <end position="204"/>
    </location>
</feature>
<feature type="region of interest" description="Disordered" evidence="10">
    <location>
        <begin position="159"/>
        <end position="215"/>
    </location>
</feature>
<keyword evidence="3" id="KW-0808">Transferase</keyword>
<proteinExistence type="inferred from homology"/>
<comment type="similarity">
    <text evidence="1">Belongs to the DNA polymerase type-B family.</text>
</comment>
<protein>
    <recommendedName>
        <fullName evidence="2">DNA-directed DNA polymerase</fullName>
        <ecNumber evidence="2">2.7.7.7</ecNumber>
    </recommendedName>
</protein>
<evidence type="ECO:0000256" key="9">
    <source>
        <dbReference type="PROSITE-ProRule" id="PRU00042"/>
    </source>
</evidence>
<dbReference type="GO" id="GO:0003887">
    <property type="term" value="F:DNA-directed DNA polymerase activity"/>
    <property type="evidence" value="ECO:0007669"/>
    <property type="project" value="UniProtKB-KW"/>
</dbReference>
<dbReference type="PANTHER" id="PTHR33206:SF1">
    <property type="entry name" value="DNA-DIRECTED DNA POLYMERASE"/>
    <property type="match status" value="1"/>
</dbReference>
<dbReference type="InterPro" id="IPR043502">
    <property type="entry name" value="DNA/RNA_pol_sf"/>
</dbReference>
<dbReference type="OrthoDB" id="8048611at2759"/>
<dbReference type="GO" id="GO:0000166">
    <property type="term" value="F:nucleotide binding"/>
    <property type="evidence" value="ECO:0007669"/>
    <property type="project" value="InterPro"/>
</dbReference>
<sequence length="1444" mass="167214">MYMSKEEEELMIAALEKVERLERAKKQQTAFREKWAARQQVERSAEDSTTSPLQIDFPKSNDPSSLPENVVAVNVNEVGLVVGSKRKYSETDPGISAETDPGTSAEVEEDPNPTGNVRCEWGCGKAFAHRNKMKQHLRRVHVTRKHACERCRKTFKTKSHLKRHAQSGGPCDTKRQRLEEEVPDLSGEQPGPSSTTTSVLYESSSELEDARTEAEDAKLLMVEDGVEIGGGEEKREDDVLKEDPLTITEEVHRELEDMMCDIYEKNWGAIRSHHRRHNRVQDVYNFRLNELDRERVGQILLGVYNDQRVQFKLNMSFGFMLRHRVNGELRYFHASHNNHRLFERPYVIGTRQDMEKVIQRFTTSDIGELVTRERENSAWVLEYVTNVSIYVNKLGDFPLVGTPPTDFPKYIKENQHIVSMTHHPKTNRLFKDNLCLFRCLAHHLKSGDGVNFEETPKALFARYQTSIGGRDGVSTFKGVSFQELGEIEKCFKCNIYVYELEPNASHDEDEGQALSSQIVAKLLRRSPCRFQDSMYLNYFEGHFSYIKNMNYYAHTFSCPRCTRLFQQNRNLQRHIPHCKMHVKHQFPGGVFQLSSSVFDRLEAVGIVVDPRDRFYPYRITYDIETYLDKEDVIPSKSAKLNYIGQHKLLSISVCSNVPGYKHPQCFISEGDDPQLVDNFVTYMTEISQAAFEHMTEGGSVSNALQSLKDMIKDYGPMDDDSEGSESGDDDHDCEDKKYAKRVLKPLLGSLLNYCRQIPVVGFNSGKYDINVMKGHLYGSLEKSKDDEDDSRPTISQIIKRCNDYLCISTKWLKFLDIKNYLAPGCSYSQFLKAYKCQEQKGFFPYDWMDSLSKLREVSLPSKDSFHNKLKGTDLTDEEYRYCQKVWKDQNMQTFKDFLVWYNNKDVVPFLEALDKMFDFYRAKDIDMFKQGLSVPGLTLRYLFKDIKKDVFCLFPKRDKDLYYLFKDNIVGGPSIIFHRYQERDQTKIRNGKMCKKILGFDANALYLWAVMQDMPTGIALRRKEATGFQREFTHNLQKTAVGWLEWEAKKRGITIMHALNGNEFRVGGRQLPVDGFSASGGEDGKSIIFQFQGCYWHGHPCKLNEGKTHNEKRDKPLTELFEETQAITEYLKSLGFEFVEMWECEWRSERRKSLEIRQFLKDLFPYPCQEKFKMTEQEVLHHIQSGEIFGVVECDIAVPDHLNSHFAEMPPIFKNIEVGIDDIGDHMAQYARRHDALPQPRRTLIGSMHGTKILLATPLLRWYLEHVLVVTKIYQIVQFLPKAVFKQFGEEVSDARREGDKDPSKSIIADTMKLIGNSAYGKTVTNKERHLNVQVCTDDKVFQLVNDPFFKSLTPLGSEMYEVDLHKRVIDLDLPLQIGFFVYQYAKLRMLEFYYDFMVKFVHSADFEYCEMDTDSAYLAISGDSLDDVIKPDMRTTFGLEKHL</sequence>
<dbReference type="Pfam" id="PF00096">
    <property type="entry name" value="zf-C2H2"/>
    <property type="match status" value="1"/>
</dbReference>
<dbReference type="Gene3D" id="3.30.160.60">
    <property type="entry name" value="Classic Zinc Finger"/>
    <property type="match status" value="1"/>
</dbReference>
<evidence type="ECO:0000256" key="4">
    <source>
        <dbReference type="ARBA" id="ARBA00022695"/>
    </source>
</evidence>
<dbReference type="EMBL" id="JAIZAY010000449">
    <property type="protein sequence ID" value="KAJ8018314.1"/>
    <property type="molecule type" value="Genomic_DNA"/>
</dbReference>
<gene>
    <name evidence="12" type="ORF">HOLleu_43767</name>
</gene>
<dbReference type="Pfam" id="PF03175">
    <property type="entry name" value="DNA_pol_B_2"/>
    <property type="match status" value="1"/>
</dbReference>
<dbReference type="PROSITE" id="PS00028">
    <property type="entry name" value="ZINC_FINGER_C2H2_1"/>
    <property type="match status" value="1"/>
</dbReference>
<keyword evidence="13" id="KW-1185">Reference proteome</keyword>
<evidence type="ECO:0000256" key="2">
    <source>
        <dbReference type="ARBA" id="ARBA00012417"/>
    </source>
</evidence>
<organism evidence="12 13">
    <name type="scientific">Holothuria leucospilota</name>
    <name type="common">Black long sea cucumber</name>
    <name type="synonym">Mertensiothuria leucospilota</name>
    <dbReference type="NCBI Taxonomy" id="206669"/>
    <lineage>
        <taxon>Eukaryota</taxon>
        <taxon>Metazoa</taxon>
        <taxon>Echinodermata</taxon>
        <taxon>Eleutherozoa</taxon>
        <taxon>Echinozoa</taxon>
        <taxon>Holothuroidea</taxon>
        <taxon>Aspidochirotacea</taxon>
        <taxon>Aspidochirotida</taxon>
        <taxon>Holothuriidae</taxon>
        <taxon>Holothuria</taxon>
    </lineage>
</organism>
<dbReference type="GO" id="GO:0006260">
    <property type="term" value="P:DNA replication"/>
    <property type="evidence" value="ECO:0007669"/>
    <property type="project" value="UniProtKB-KW"/>
</dbReference>
<evidence type="ECO:0000256" key="7">
    <source>
        <dbReference type="ARBA" id="ARBA00023125"/>
    </source>
</evidence>
<keyword evidence="9" id="KW-0862">Zinc</keyword>
<evidence type="ECO:0000313" key="13">
    <source>
        <dbReference type="Proteomes" id="UP001152320"/>
    </source>
</evidence>
<dbReference type="SMART" id="SM00355">
    <property type="entry name" value="ZnF_C2H2"/>
    <property type="match status" value="3"/>
</dbReference>
<evidence type="ECO:0000256" key="10">
    <source>
        <dbReference type="SAM" id="MobiDB-lite"/>
    </source>
</evidence>
<evidence type="ECO:0000313" key="12">
    <source>
        <dbReference type="EMBL" id="KAJ8018314.1"/>
    </source>
</evidence>
<feature type="region of interest" description="Disordered" evidence="10">
    <location>
        <begin position="87"/>
        <end position="116"/>
    </location>
</feature>
<feature type="compositionally biased region" description="Basic and acidic residues" evidence="10">
    <location>
        <begin position="34"/>
        <end position="46"/>
    </location>
</feature>
<feature type="domain" description="C2H2-type" evidence="11">
    <location>
        <begin position="117"/>
        <end position="146"/>
    </location>
</feature>
<dbReference type="InterPro" id="IPR013087">
    <property type="entry name" value="Znf_C2H2_type"/>
</dbReference>
<dbReference type="Gene3D" id="3.40.960.10">
    <property type="entry name" value="VSR Endonuclease"/>
    <property type="match status" value="1"/>
</dbReference>